<dbReference type="AlphaFoldDB" id="A0A7W8K1V2"/>
<evidence type="ECO:0000256" key="1">
    <source>
        <dbReference type="SAM" id="MobiDB-lite"/>
    </source>
</evidence>
<proteinExistence type="predicted"/>
<name>A0A7W8K1V2_9DEIO</name>
<sequence>MNQPAPFDRQEFARLVYIQLIDAQPRLLLRRGKQVQAITVQHVLKSYPEQRPQVFEVLRAMLPFGCEITETGALRRIPSPSQLASAKKSRKTKNAKNKAQQPVTKNSKAPKKTVQMAHRKTRKTSSGGRVRSDAYEWKGPADPLPATDPGLADRIRASMSAYAASTKDTQQTSAWDRPDIGYWD</sequence>
<evidence type="ECO:0000313" key="3">
    <source>
        <dbReference type="Proteomes" id="UP000552709"/>
    </source>
</evidence>
<feature type="region of interest" description="Disordered" evidence="1">
    <location>
        <begin position="78"/>
        <end position="184"/>
    </location>
</feature>
<comment type="caution">
    <text evidence="2">The sequence shown here is derived from an EMBL/GenBank/DDBJ whole genome shotgun (WGS) entry which is preliminary data.</text>
</comment>
<reference evidence="2 3" key="1">
    <citation type="submission" date="2020-08" db="EMBL/GenBank/DDBJ databases">
        <title>Genomic Encyclopedia of Type Strains, Phase IV (KMG-IV): sequencing the most valuable type-strain genomes for metagenomic binning, comparative biology and taxonomic classification.</title>
        <authorList>
            <person name="Goeker M."/>
        </authorList>
    </citation>
    <scope>NUCLEOTIDE SEQUENCE [LARGE SCALE GENOMIC DNA]</scope>
    <source>
        <strain evidence="2 3">DSM 27939</strain>
    </source>
</reference>
<protein>
    <submittedName>
        <fullName evidence="2">Uncharacterized protein</fullName>
    </submittedName>
</protein>
<feature type="compositionally biased region" description="Basic residues" evidence="1">
    <location>
        <begin position="87"/>
        <end position="96"/>
    </location>
</feature>
<keyword evidence="3" id="KW-1185">Reference proteome</keyword>
<accession>A0A7W8K1V2</accession>
<dbReference type="Proteomes" id="UP000552709">
    <property type="component" value="Unassembled WGS sequence"/>
</dbReference>
<evidence type="ECO:0000313" key="2">
    <source>
        <dbReference type="EMBL" id="MBB5365739.1"/>
    </source>
</evidence>
<organism evidence="2 3">
    <name type="scientific">Deinococcus humi</name>
    <dbReference type="NCBI Taxonomy" id="662880"/>
    <lineage>
        <taxon>Bacteria</taxon>
        <taxon>Thermotogati</taxon>
        <taxon>Deinococcota</taxon>
        <taxon>Deinococci</taxon>
        <taxon>Deinococcales</taxon>
        <taxon>Deinococcaceae</taxon>
        <taxon>Deinococcus</taxon>
    </lineage>
</organism>
<dbReference type="RefSeq" id="WP_184137485.1">
    <property type="nucleotide sequence ID" value="NZ_JACHFL010000021.1"/>
</dbReference>
<dbReference type="EMBL" id="JACHFL010000021">
    <property type="protein sequence ID" value="MBB5365739.1"/>
    <property type="molecule type" value="Genomic_DNA"/>
</dbReference>
<gene>
    <name evidence="2" type="ORF">HNQ08_004865</name>
</gene>